<feature type="compositionally biased region" description="Polar residues" evidence="1">
    <location>
        <begin position="484"/>
        <end position="493"/>
    </location>
</feature>
<feature type="compositionally biased region" description="Polar residues" evidence="1">
    <location>
        <begin position="522"/>
        <end position="532"/>
    </location>
</feature>
<dbReference type="Proteomes" id="UP000480548">
    <property type="component" value="Unassembled WGS sequence"/>
</dbReference>
<comment type="caution">
    <text evidence="3">The sequence shown here is derived from an EMBL/GenBank/DDBJ whole genome shotgun (WGS) entry which is preliminary data.</text>
</comment>
<organism evidence="3 4">
    <name type="scientific">Orbilia oligospora</name>
    <name type="common">Nematode-trapping fungus</name>
    <name type="synonym">Arthrobotrys oligospora</name>
    <dbReference type="NCBI Taxonomy" id="2813651"/>
    <lineage>
        <taxon>Eukaryota</taxon>
        <taxon>Fungi</taxon>
        <taxon>Dikarya</taxon>
        <taxon>Ascomycota</taxon>
        <taxon>Pezizomycotina</taxon>
        <taxon>Orbiliomycetes</taxon>
        <taxon>Orbiliales</taxon>
        <taxon>Orbiliaceae</taxon>
        <taxon>Orbilia</taxon>
    </lineage>
</organism>
<dbReference type="AlphaFoldDB" id="A0A7C8JWC5"/>
<feature type="region of interest" description="Disordered" evidence="1">
    <location>
        <begin position="481"/>
        <end position="577"/>
    </location>
</feature>
<evidence type="ECO:0000256" key="1">
    <source>
        <dbReference type="SAM" id="MobiDB-lite"/>
    </source>
</evidence>
<name>A0A7C8JWC5_ORBOL</name>
<reference evidence="3 4" key="1">
    <citation type="submission" date="2019-06" db="EMBL/GenBank/DDBJ databases">
        <authorList>
            <person name="Palmer J.M."/>
        </authorList>
    </citation>
    <scope>NUCLEOTIDE SEQUENCE [LARGE SCALE GENOMIC DNA]</scope>
    <source>
        <strain evidence="3 4">TWF703</strain>
    </source>
</reference>
<proteinExistence type="predicted"/>
<feature type="region of interest" description="Disordered" evidence="1">
    <location>
        <begin position="1143"/>
        <end position="1172"/>
    </location>
</feature>
<accession>A0A7C8JWC5</accession>
<protein>
    <submittedName>
        <fullName evidence="3">Uncharacterized protein</fullName>
    </submittedName>
</protein>
<feature type="region of interest" description="Disordered" evidence="1">
    <location>
        <begin position="1024"/>
        <end position="1107"/>
    </location>
</feature>
<gene>
    <name evidence="3" type="ORF">TWF703_009447</name>
</gene>
<evidence type="ECO:0000313" key="4">
    <source>
        <dbReference type="Proteomes" id="UP000480548"/>
    </source>
</evidence>
<dbReference type="EMBL" id="WIQZ01000007">
    <property type="protein sequence ID" value="KAF3144152.1"/>
    <property type="molecule type" value="Genomic_DNA"/>
</dbReference>
<evidence type="ECO:0000256" key="2">
    <source>
        <dbReference type="SAM" id="SignalP"/>
    </source>
</evidence>
<keyword evidence="2" id="KW-0732">Signal</keyword>
<feature type="chain" id="PRO_5028969549" evidence="2">
    <location>
        <begin position="19"/>
        <end position="1172"/>
    </location>
</feature>
<feature type="signal peptide" evidence="2">
    <location>
        <begin position="1"/>
        <end position="18"/>
    </location>
</feature>
<sequence>MLPLTTLLLLAISSLLHAFLLAQTLQPRDHSGEITKDPVVDPEVYENPGPNPSNIIVKPSTQPLRFCNLRTSFSKYDFKSTAKVGGRWDKMGDPTTIRYLVAVNWGGSLPLESIAFYSSKNCEEKSLVMMIRFFLGKDSIQIVRLTESYVPGNLVAWQAVSIQNPGAVYSNRNVAVLASSMTPGSVYIPVPGREPMTANGELVLDTQATYCLGLVHRALFNNYNLANLRKTGMLDIRNLFSRVKYQIKSAELPKSMKYNFRCVPVLSEEDIEGYESENEALFEVNIKNVPRAEKGEYIVNSIVASDFPWDEGLDPTQKRSPDQIVKAILDLDSLDVREQLSTVLNRLSEIQLEKTATSKRYPVISPADLDIYQREEDDQNNIVVPIPRRPKKQRVETIPQGGQRAGTVSKKIINLLGDVTDPFGLLGIDTKLFDSQHSFFPQRPDMRKQDYVFEKELFDILKSLGPRQRFGAWDSAVIEEEGQHGSTSVSPSLDETEIVKEREYEDRIEEEPSDSMEDGNEELTSPALTTDYNPGVIDSSINTSGPEDIKEEEDYSTRARYGGEEEEEEEVKQEEHRAIEEDVNVEGSVKADRMVRILLHALIFLFPSIALSYYIAFSQKDVDPTAIHVDRNHWYECYRLPSNREPLLGLSIYNAPAQTHFPDAIQFFADPSARCTGAPSLVLTFSKRPGVYFVNLDKLGLSKVFTSWRYYDLQENPLELEALNNRSRRGGYAVGSIHDMAFKKRVKSPKWFEAKKLKDVPISGEVGYPLNYLHEYGMPPTGSISDEKGKVLPWMEEQLRKWGNEPIEEDPQDIDEDVDLRVQVPEGRNPQVAQNILTQNRGPMAFEGDMPPPIDADMQRKYSVGSFEHIRQLGERPKKPTEALPGTQRMYEILKKNAEQKLKIPSPEGAFGLESLKTGRAIPELLKEVEKLALDPESSDVDLGWALTKLATLRDMSLFRREGGGVENFQVPLQRAEDTATMGIQKTSPKKSALLDISNLSEVDDSTELKVNKDTEVPVIPMARNLGPAGVEPPRQGLGGKTERAYANSDDDEEPIEPYGRRQQTRTGITPLSPVQELQDRARGQDETGAIGQMEEEEYEVTEGANDGIEEREELIQESLDLDPDFEAQRAWEASLRDADLEDIDSLADSPRSGRPTTPEELYNMMEYDYLG</sequence>
<feature type="compositionally biased region" description="Acidic residues" evidence="1">
    <location>
        <begin position="506"/>
        <end position="521"/>
    </location>
</feature>
<evidence type="ECO:0000313" key="3">
    <source>
        <dbReference type="EMBL" id="KAF3144152.1"/>
    </source>
</evidence>